<dbReference type="Gene3D" id="3.50.50.60">
    <property type="entry name" value="FAD/NAD(P)-binding domain"/>
    <property type="match status" value="1"/>
</dbReference>
<organism evidence="3 4">
    <name type="scientific">Arthrobacter crystallopoietes BAB-32</name>
    <dbReference type="NCBI Taxonomy" id="1246476"/>
    <lineage>
        <taxon>Bacteria</taxon>
        <taxon>Bacillati</taxon>
        <taxon>Actinomycetota</taxon>
        <taxon>Actinomycetes</taxon>
        <taxon>Micrococcales</taxon>
        <taxon>Micrococcaceae</taxon>
        <taxon>Crystallibacter</taxon>
    </lineage>
</organism>
<sequence length="337" mass="35111">MRPMPEVAIVGAGPVGLLLGLLLRRQGIDVLLIEQRTTRSGHTRAIGIHPPALAVLDEAGVAPDLIAAGTKITSGLARSGGRELARLDFAAVPGPRQYVLAVPQPVTERVLRTRFLSAGGRVAEGIRIDSVYDGGSSVALCGHPTPGSGIEGKQPGAASGSVRFEARLAIGADGAHSAVAQAVGAETTGRKYPDTYFMGDFADTTGAPDTALLFLEREGIVESFPLPGSIRRWVVRTRRLQTSTVADELAALIKDRTGMHVDPASNSMLSAFSVRSRLVRRMVNGRVALIGDAAHEISPIGGQGMNLGWLDAAALVPIIAGALGGQPSSAALARFER</sequence>
<dbReference type="InterPro" id="IPR036188">
    <property type="entry name" value="FAD/NAD-bd_sf"/>
</dbReference>
<keyword evidence="4" id="KW-1185">Reference proteome</keyword>
<dbReference type="Pfam" id="PF01494">
    <property type="entry name" value="FAD_binding_3"/>
    <property type="match status" value="1"/>
</dbReference>
<dbReference type="PRINTS" id="PR00420">
    <property type="entry name" value="RNGMNOXGNASE"/>
</dbReference>
<keyword evidence="3" id="KW-0503">Monooxygenase</keyword>
<feature type="domain" description="FAD-binding" evidence="2">
    <location>
        <begin position="6"/>
        <end position="336"/>
    </location>
</feature>
<keyword evidence="1" id="KW-0560">Oxidoreductase</keyword>
<dbReference type="PANTHER" id="PTHR43476">
    <property type="entry name" value="3-(3-HYDROXY-PHENYL)PROPIONATE/3-HYDROXYCINNAMIC ACID HYDROXYLASE"/>
    <property type="match status" value="1"/>
</dbReference>
<dbReference type="GO" id="GO:0071949">
    <property type="term" value="F:FAD binding"/>
    <property type="evidence" value="ECO:0007669"/>
    <property type="project" value="InterPro"/>
</dbReference>
<dbReference type="EMBL" id="ANPE02000110">
    <property type="protein sequence ID" value="EMY34509.1"/>
    <property type="molecule type" value="Genomic_DNA"/>
</dbReference>
<evidence type="ECO:0000313" key="3">
    <source>
        <dbReference type="EMBL" id="EMY34509.1"/>
    </source>
</evidence>
<gene>
    <name evidence="3" type="ORF">D477_009388</name>
</gene>
<dbReference type="AlphaFoldDB" id="N1V3B5"/>
<dbReference type="SUPFAM" id="SSF51905">
    <property type="entry name" value="FAD/NAD(P)-binding domain"/>
    <property type="match status" value="1"/>
</dbReference>
<accession>N1V3B5</accession>
<reference evidence="3 4" key="1">
    <citation type="journal article" date="2013" name="Genome Announc.">
        <title>Draft Genome Sequence of Arthrobacter crystallopoietes Strain BAB-32, Revealing Genes for Bioremediation.</title>
        <authorList>
            <person name="Joshi M.N."/>
            <person name="Pandit A.S."/>
            <person name="Sharma A."/>
            <person name="Pandya R.V."/>
            <person name="Desai S.M."/>
            <person name="Saxena A.K."/>
            <person name="Bagatharia S.B."/>
        </authorList>
    </citation>
    <scope>NUCLEOTIDE SEQUENCE [LARGE SCALE GENOMIC DNA]</scope>
    <source>
        <strain evidence="3 4">BAB-32</strain>
    </source>
</reference>
<name>N1V3B5_9MICC</name>
<dbReference type="GO" id="GO:0019622">
    <property type="term" value="P:3-(3-hydroxy)phenylpropionate catabolic process"/>
    <property type="evidence" value="ECO:0007669"/>
    <property type="project" value="TreeGrafter"/>
</dbReference>
<evidence type="ECO:0000256" key="1">
    <source>
        <dbReference type="ARBA" id="ARBA00023002"/>
    </source>
</evidence>
<dbReference type="Gene3D" id="3.30.70.2450">
    <property type="match status" value="1"/>
</dbReference>
<dbReference type="InterPro" id="IPR002938">
    <property type="entry name" value="FAD-bd"/>
</dbReference>
<dbReference type="GO" id="GO:0008688">
    <property type="term" value="F:3-(3-hydroxyphenyl)propionate hydroxylase activity"/>
    <property type="evidence" value="ECO:0007669"/>
    <property type="project" value="TreeGrafter"/>
</dbReference>
<comment type="caution">
    <text evidence="3">The sequence shown here is derived from an EMBL/GenBank/DDBJ whole genome shotgun (WGS) entry which is preliminary data.</text>
</comment>
<proteinExistence type="predicted"/>
<feature type="non-terminal residue" evidence="3">
    <location>
        <position position="337"/>
    </location>
</feature>
<dbReference type="InterPro" id="IPR050631">
    <property type="entry name" value="PheA/TfdB_FAD_monoxygenase"/>
</dbReference>
<protein>
    <submittedName>
        <fullName evidence="3">Monooxygenase</fullName>
    </submittedName>
</protein>
<evidence type="ECO:0000313" key="4">
    <source>
        <dbReference type="Proteomes" id="UP000010729"/>
    </source>
</evidence>
<dbReference type="PANTHER" id="PTHR43476:SF3">
    <property type="entry name" value="FAD-BINDING MONOOXYGENASE"/>
    <property type="match status" value="1"/>
</dbReference>
<evidence type="ECO:0000259" key="2">
    <source>
        <dbReference type="Pfam" id="PF01494"/>
    </source>
</evidence>
<dbReference type="Proteomes" id="UP000010729">
    <property type="component" value="Unassembled WGS sequence"/>
</dbReference>